<dbReference type="EMBL" id="FJ948173">
    <property type="protein sequence ID" value="ACU65313.1"/>
    <property type="molecule type" value="Genomic_DNA"/>
</dbReference>
<accession>C7T591</accession>
<name>C7T591_PSEPU</name>
<evidence type="ECO:0000313" key="2">
    <source>
        <dbReference type="EMBL" id="ACU65313.1"/>
    </source>
</evidence>
<reference evidence="2" key="1">
    <citation type="submission" date="2009-04" db="EMBL/GenBank/DDBJ databases">
        <title>Degradation of BPA by Pseudomonas putida W2 and sequencing and analysis of the corresponding plasmid.</title>
        <authorList>
            <person name="Jia L."/>
            <person name="Li J."/>
            <person name="Wang X."/>
        </authorList>
    </citation>
    <scope>NUCLEOTIDE SEQUENCE</scope>
    <source>
        <strain evidence="2">W2</strain>
        <plasmid evidence="2">pW2</plasmid>
    </source>
</reference>
<organism evidence="2">
    <name type="scientific">Pseudomonas putida</name>
    <name type="common">Arthrobacter siderocapsulatus</name>
    <dbReference type="NCBI Taxonomy" id="303"/>
    <lineage>
        <taxon>Bacteria</taxon>
        <taxon>Pseudomonadati</taxon>
        <taxon>Pseudomonadota</taxon>
        <taxon>Gammaproteobacteria</taxon>
        <taxon>Pseudomonadales</taxon>
        <taxon>Pseudomonadaceae</taxon>
        <taxon>Pseudomonas</taxon>
    </lineage>
</organism>
<proteinExistence type="predicted"/>
<feature type="compositionally biased region" description="Polar residues" evidence="1">
    <location>
        <begin position="211"/>
        <end position="221"/>
    </location>
</feature>
<evidence type="ECO:0000256" key="1">
    <source>
        <dbReference type="SAM" id="MobiDB-lite"/>
    </source>
</evidence>
<sequence length="221" mass="24223">MPPVGFSGTNGCCTGVTPARLRGARIPRPPVGAAVETEPFALAICRKPALLLCFGQVYRDRIAVVFNYQLATESAGGLERTGRALEHFLLGRIGRVELAHVVFIDIHMTGRAHGRPATLTHNPGDATVDSRLHQVDTRRNINLGHCTVGTYIFNNSHFNQTSFLLMRNQAHRQRLERAQRIVQAANRLTDDFNALDLTGQGRQLNPPRIKTATSPANRGGS</sequence>
<keyword evidence="2" id="KW-0614">Plasmid</keyword>
<geneLocation type="plasmid" evidence="2">
    <name>pW2</name>
</geneLocation>
<protein>
    <submittedName>
        <fullName evidence="2">Uncharacterized protein</fullName>
    </submittedName>
</protein>
<feature type="region of interest" description="Disordered" evidence="1">
    <location>
        <begin position="197"/>
        <end position="221"/>
    </location>
</feature>
<dbReference type="AlphaFoldDB" id="C7T591"/>